<proteinExistence type="inferred from homology"/>
<evidence type="ECO:0000313" key="7">
    <source>
        <dbReference type="EMBL" id="AFJ03475.1"/>
    </source>
</evidence>
<comment type="subcellular location">
    <subcellularLocation>
        <location evidence="1 6">Cytoplasm</location>
        <location evidence="1 6">Cytosol</location>
    </subcellularLocation>
</comment>
<dbReference type="NCBIfam" id="TIGR00208">
    <property type="entry name" value="fliS"/>
    <property type="match status" value="1"/>
</dbReference>
<protein>
    <recommendedName>
        <fullName evidence="6">Flagellar secretion chaperone FliS</fullName>
    </recommendedName>
</protein>
<keyword evidence="5" id="KW-0143">Chaperone</keyword>
<dbReference type="KEGG" id="mec:Q7C_2341"/>
<dbReference type="eggNOG" id="COG1516">
    <property type="taxonomic scope" value="Bacteria"/>
</dbReference>
<keyword evidence="3 6" id="KW-0963">Cytoplasm</keyword>
<evidence type="ECO:0000256" key="1">
    <source>
        <dbReference type="ARBA" id="ARBA00004514"/>
    </source>
</evidence>
<reference evidence="7 8" key="1">
    <citation type="journal article" date="2012" name="J. Bacteriol.">
        <title>Complete genome sequences of Methylophaga sp. strain JAM1 and Methylophaga sp. strain JAM7.</title>
        <authorList>
            <person name="Villeneuve C."/>
            <person name="Martineau C."/>
            <person name="Mauffrey F."/>
            <person name="Villemur R."/>
        </authorList>
    </citation>
    <scope>NUCLEOTIDE SEQUENCE [LARGE SCALE GENOMIC DNA]</scope>
    <source>
        <strain evidence="7 8">JAM7</strain>
    </source>
</reference>
<gene>
    <name evidence="7" type="ordered locus">Q7C_2341</name>
</gene>
<dbReference type="InterPro" id="IPR003713">
    <property type="entry name" value="FliS"/>
</dbReference>
<dbReference type="HOGENOM" id="CLU_080373_1_0_6"/>
<dbReference type="EMBL" id="CP003380">
    <property type="protein sequence ID" value="AFJ03475.1"/>
    <property type="molecule type" value="Genomic_DNA"/>
</dbReference>
<name>I1YKN2_METFJ</name>
<evidence type="ECO:0000256" key="4">
    <source>
        <dbReference type="ARBA" id="ARBA00022795"/>
    </source>
</evidence>
<dbReference type="Proteomes" id="UP000009145">
    <property type="component" value="Chromosome"/>
</dbReference>
<dbReference type="GO" id="GO:0071973">
    <property type="term" value="P:bacterial-type flagellum-dependent cell motility"/>
    <property type="evidence" value="ECO:0007669"/>
    <property type="project" value="TreeGrafter"/>
</dbReference>
<keyword evidence="7" id="KW-0966">Cell projection</keyword>
<evidence type="ECO:0000256" key="2">
    <source>
        <dbReference type="ARBA" id="ARBA00008787"/>
    </source>
</evidence>
<dbReference type="STRING" id="754477.Q7C_2341"/>
<dbReference type="PIRSF" id="PIRSF039090">
    <property type="entry name" value="Flis"/>
    <property type="match status" value="1"/>
</dbReference>
<dbReference type="PANTHER" id="PTHR34773">
    <property type="entry name" value="FLAGELLAR SECRETION CHAPERONE FLIS"/>
    <property type="match status" value="1"/>
</dbReference>
<keyword evidence="7" id="KW-0282">Flagellum</keyword>
<keyword evidence="7" id="KW-0969">Cilium</keyword>
<dbReference type="InterPro" id="IPR036584">
    <property type="entry name" value="FliS_sf"/>
</dbReference>
<sequence length="142" mass="15680">MEKDKNMNSNVAMQQYRQNHIHGGVETATPHRLVQMLMEGVLEKLLAAKGFMASGQVAKKGEHISWAISIIDSLRACLNTEVGGDVAINLGRLYDYMEARLLEANLKNDATMIDEVASLMIEIKSGWDAIPAEFHGEPGVNR</sequence>
<dbReference type="Pfam" id="PF02561">
    <property type="entry name" value="FliS"/>
    <property type="match status" value="1"/>
</dbReference>
<dbReference type="PATRIC" id="fig|754477.3.peg.2308"/>
<organism evidence="7 8">
    <name type="scientific">Methylophaga frappieri (strain ATCC BAA-2434 / DSM 25690 / JAM7)</name>
    <dbReference type="NCBI Taxonomy" id="754477"/>
    <lineage>
        <taxon>Bacteria</taxon>
        <taxon>Pseudomonadati</taxon>
        <taxon>Pseudomonadota</taxon>
        <taxon>Gammaproteobacteria</taxon>
        <taxon>Thiotrichales</taxon>
        <taxon>Piscirickettsiaceae</taxon>
        <taxon>Methylophaga</taxon>
    </lineage>
</organism>
<evidence type="ECO:0000313" key="8">
    <source>
        <dbReference type="Proteomes" id="UP000009145"/>
    </source>
</evidence>
<dbReference type="SUPFAM" id="SSF101116">
    <property type="entry name" value="Flagellar export chaperone FliS"/>
    <property type="match status" value="1"/>
</dbReference>
<evidence type="ECO:0000256" key="6">
    <source>
        <dbReference type="PIRNR" id="PIRNR039090"/>
    </source>
</evidence>
<keyword evidence="4 6" id="KW-1005">Bacterial flagellum biogenesis</keyword>
<dbReference type="Gene3D" id="1.20.120.340">
    <property type="entry name" value="Flagellar protein FliS"/>
    <property type="match status" value="1"/>
</dbReference>
<accession>I1YKN2</accession>
<dbReference type="AlphaFoldDB" id="I1YKN2"/>
<evidence type="ECO:0000256" key="3">
    <source>
        <dbReference type="ARBA" id="ARBA00022490"/>
    </source>
</evidence>
<keyword evidence="8" id="KW-1185">Reference proteome</keyword>
<evidence type="ECO:0000256" key="5">
    <source>
        <dbReference type="ARBA" id="ARBA00023186"/>
    </source>
</evidence>
<dbReference type="CDD" id="cd16098">
    <property type="entry name" value="FliS"/>
    <property type="match status" value="1"/>
</dbReference>
<dbReference type="GO" id="GO:0044780">
    <property type="term" value="P:bacterial-type flagellum assembly"/>
    <property type="evidence" value="ECO:0007669"/>
    <property type="project" value="InterPro"/>
</dbReference>
<comment type="similarity">
    <text evidence="2 6">Belongs to the FliS family.</text>
</comment>
<dbReference type="PANTHER" id="PTHR34773:SF1">
    <property type="entry name" value="FLAGELLAR SECRETION CHAPERONE FLIS"/>
    <property type="match status" value="1"/>
</dbReference>
<dbReference type="GO" id="GO:0005829">
    <property type="term" value="C:cytosol"/>
    <property type="evidence" value="ECO:0007669"/>
    <property type="project" value="UniProtKB-SubCell"/>
</dbReference>